<protein>
    <submittedName>
        <fullName evidence="5">Sulfatase-like hydrolase/transferase</fullName>
    </submittedName>
</protein>
<evidence type="ECO:0000259" key="4">
    <source>
        <dbReference type="Pfam" id="PF00884"/>
    </source>
</evidence>
<evidence type="ECO:0000313" key="6">
    <source>
        <dbReference type="Proteomes" id="UP001596391"/>
    </source>
</evidence>
<accession>A0ABW1ZBN7</accession>
<dbReference type="SUPFAM" id="SSF53649">
    <property type="entry name" value="Alkaline phosphatase-like"/>
    <property type="match status" value="1"/>
</dbReference>
<organism evidence="5 6">
    <name type="scientific">Granulicella cerasi</name>
    <dbReference type="NCBI Taxonomy" id="741063"/>
    <lineage>
        <taxon>Bacteria</taxon>
        <taxon>Pseudomonadati</taxon>
        <taxon>Acidobacteriota</taxon>
        <taxon>Terriglobia</taxon>
        <taxon>Terriglobales</taxon>
        <taxon>Acidobacteriaceae</taxon>
        <taxon>Granulicella</taxon>
    </lineage>
</organism>
<evidence type="ECO:0000256" key="2">
    <source>
        <dbReference type="ARBA" id="ARBA00022801"/>
    </source>
</evidence>
<dbReference type="EMBL" id="JBHSWI010000001">
    <property type="protein sequence ID" value="MFC6646900.1"/>
    <property type="molecule type" value="Genomic_DNA"/>
</dbReference>
<evidence type="ECO:0000313" key="5">
    <source>
        <dbReference type="EMBL" id="MFC6646900.1"/>
    </source>
</evidence>
<dbReference type="RefSeq" id="WP_263371162.1">
    <property type="nucleotide sequence ID" value="NZ_JAGSYD010000002.1"/>
</dbReference>
<sequence length="507" mass="56823">MQEFSKLDRRQFLGHSSAAGLSALYPGLLGKKNGKRPNILLIMSDEHNQRVAGCYGNTVVKTPNIDALAASGITFENHYCNSPLCVPSRSSFTAGKYASRVDVWDLSNELPRDDMPSIARSMNAAGYESFLCGKMHYEEGRRYGFTEVGGDFNRYPKDGLGKRMTPAELKDHTVLSQRFREFATRDDGSTVKHDLRVTAGAVDFLEHRKSDAPFFLLVGYLAPHFPLIVPEPFYAQYKDKVPAPHVPEGFVNTLPTNYKLERVGFHETDVPQETVKFGRELYYGLTSWMDNQVGQVLAALRKNPELAENTIIIYTSDHGENMGEHSLWWKNSMYDQAARVPLVVSWPQRWKGGQRRKLASGHVDLVKTIVDLGGGQSGADWNGDSMLPWLDNAKHTWKDQACSEYYAKLIAHGFAMIRTGKWKYVYHGRPAENMATERQLFDMQADPEELSNLAAEPRYAALIAELHTRLEHEVGGSIDETEQRARKQLATGYPGKVVTRGGGEDGA</sequence>
<dbReference type="Gene3D" id="3.40.720.10">
    <property type="entry name" value="Alkaline Phosphatase, subunit A"/>
    <property type="match status" value="1"/>
</dbReference>
<dbReference type="PANTHER" id="PTHR45953">
    <property type="entry name" value="IDURONATE 2-SULFATASE"/>
    <property type="match status" value="1"/>
</dbReference>
<feature type="region of interest" description="Disordered" evidence="3">
    <location>
        <begin position="485"/>
        <end position="507"/>
    </location>
</feature>
<dbReference type="InterPro" id="IPR000917">
    <property type="entry name" value="Sulfatase_N"/>
</dbReference>
<keyword evidence="1" id="KW-0479">Metal-binding</keyword>
<reference evidence="6" key="1">
    <citation type="journal article" date="2019" name="Int. J. Syst. Evol. Microbiol.">
        <title>The Global Catalogue of Microorganisms (GCM) 10K type strain sequencing project: providing services to taxonomists for standard genome sequencing and annotation.</title>
        <authorList>
            <consortium name="The Broad Institute Genomics Platform"/>
            <consortium name="The Broad Institute Genome Sequencing Center for Infectious Disease"/>
            <person name="Wu L."/>
            <person name="Ma J."/>
        </authorList>
    </citation>
    <scope>NUCLEOTIDE SEQUENCE [LARGE SCALE GENOMIC DNA]</scope>
    <source>
        <strain evidence="6">CGMCC 1.16026</strain>
    </source>
</reference>
<dbReference type="Pfam" id="PF00884">
    <property type="entry name" value="Sulfatase"/>
    <property type="match status" value="1"/>
</dbReference>
<dbReference type="CDD" id="cd16037">
    <property type="entry name" value="sulfatase_like"/>
    <property type="match status" value="1"/>
</dbReference>
<evidence type="ECO:0000256" key="1">
    <source>
        <dbReference type="ARBA" id="ARBA00022723"/>
    </source>
</evidence>
<evidence type="ECO:0000256" key="3">
    <source>
        <dbReference type="SAM" id="MobiDB-lite"/>
    </source>
</evidence>
<feature type="domain" description="Sulfatase N-terminal" evidence="4">
    <location>
        <begin position="37"/>
        <end position="374"/>
    </location>
</feature>
<name>A0ABW1ZBN7_9BACT</name>
<gene>
    <name evidence="5" type="ORF">ACFQBQ_15205</name>
</gene>
<dbReference type="PANTHER" id="PTHR45953:SF1">
    <property type="entry name" value="IDURONATE 2-SULFATASE"/>
    <property type="match status" value="1"/>
</dbReference>
<dbReference type="InterPro" id="IPR017850">
    <property type="entry name" value="Alkaline_phosphatase_core_sf"/>
</dbReference>
<keyword evidence="2" id="KW-0378">Hydrolase</keyword>
<dbReference type="Proteomes" id="UP001596391">
    <property type="component" value="Unassembled WGS sequence"/>
</dbReference>
<proteinExistence type="predicted"/>
<keyword evidence="6" id="KW-1185">Reference proteome</keyword>
<comment type="caution">
    <text evidence="5">The sequence shown here is derived from an EMBL/GenBank/DDBJ whole genome shotgun (WGS) entry which is preliminary data.</text>
</comment>